<evidence type="ECO:0000256" key="1">
    <source>
        <dbReference type="SAM" id="MobiDB-lite"/>
    </source>
</evidence>
<dbReference type="Gene3D" id="3.30.1370.110">
    <property type="match status" value="1"/>
</dbReference>
<sequence>MAQAHQDPHYQQLRERASKAGDSMSKSFEDAKKAFERGQKAKAKLLSQAGRKYQADMCRLNNEASRWVHEKLNSGDNKDGVDLHGLYVQEAVDRAESAMKTAKKRGDEQLRLIVGRGSHSEGEKARIKPAIEQLLSRRRMDYSTDPRNAGVLIVQF</sequence>
<dbReference type="SMART" id="SM01162">
    <property type="entry name" value="DUF1771"/>
    <property type="match status" value="1"/>
</dbReference>
<dbReference type="SUPFAM" id="SSF160443">
    <property type="entry name" value="SMR domain-like"/>
    <property type="match status" value="1"/>
</dbReference>
<protein>
    <recommendedName>
        <fullName evidence="2">Smr domain-containing protein</fullName>
    </recommendedName>
</protein>
<dbReference type="InterPro" id="IPR036063">
    <property type="entry name" value="Smr_dom_sf"/>
</dbReference>
<evidence type="ECO:0000313" key="4">
    <source>
        <dbReference type="Proteomes" id="UP000663827"/>
    </source>
</evidence>
<dbReference type="Pfam" id="PF01713">
    <property type="entry name" value="Smr"/>
    <property type="match status" value="1"/>
</dbReference>
<evidence type="ECO:0000259" key="2">
    <source>
        <dbReference type="PROSITE" id="PS50828"/>
    </source>
</evidence>
<dbReference type="Pfam" id="PF08590">
    <property type="entry name" value="DUF1771"/>
    <property type="match status" value="1"/>
</dbReference>
<accession>A0A8H3EEZ3</accession>
<organism evidence="3 4">
    <name type="scientific">Rhizoctonia solani</name>
    <dbReference type="NCBI Taxonomy" id="456999"/>
    <lineage>
        <taxon>Eukaryota</taxon>
        <taxon>Fungi</taxon>
        <taxon>Dikarya</taxon>
        <taxon>Basidiomycota</taxon>
        <taxon>Agaricomycotina</taxon>
        <taxon>Agaricomycetes</taxon>
        <taxon>Cantharellales</taxon>
        <taxon>Ceratobasidiaceae</taxon>
        <taxon>Rhizoctonia</taxon>
    </lineage>
</organism>
<dbReference type="PANTHER" id="PTHR47417">
    <property type="entry name" value="SMR DOMAIN-CONTAINING PROTEIN YPL199C"/>
    <property type="match status" value="1"/>
</dbReference>
<comment type="caution">
    <text evidence="3">The sequence shown here is derived from an EMBL/GenBank/DDBJ whole genome shotgun (WGS) entry which is preliminary data.</text>
</comment>
<dbReference type="InterPro" id="IPR053020">
    <property type="entry name" value="Smr_domain_protein"/>
</dbReference>
<dbReference type="Proteomes" id="UP000663827">
    <property type="component" value="Unassembled WGS sequence"/>
</dbReference>
<dbReference type="AlphaFoldDB" id="A0A8H3EEZ3"/>
<dbReference type="EMBL" id="CAJNJQ010006668">
    <property type="protein sequence ID" value="CAE7234214.1"/>
    <property type="molecule type" value="Genomic_DNA"/>
</dbReference>
<evidence type="ECO:0000313" key="3">
    <source>
        <dbReference type="EMBL" id="CAE7234214.1"/>
    </source>
</evidence>
<dbReference type="InterPro" id="IPR002625">
    <property type="entry name" value="Smr_dom"/>
</dbReference>
<dbReference type="SMART" id="SM00463">
    <property type="entry name" value="SMR"/>
    <property type="match status" value="1"/>
</dbReference>
<reference evidence="3" key="1">
    <citation type="submission" date="2021-01" db="EMBL/GenBank/DDBJ databases">
        <authorList>
            <person name="Kaushik A."/>
        </authorList>
    </citation>
    <scope>NUCLEOTIDE SEQUENCE</scope>
    <source>
        <strain evidence="3">AG5</strain>
    </source>
</reference>
<feature type="region of interest" description="Disordered" evidence="1">
    <location>
        <begin position="1"/>
        <end position="33"/>
    </location>
</feature>
<proteinExistence type="predicted"/>
<dbReference type="InterPro" id="IPR013899">
    <property type="entry name" value="DUF1771"/>
</dbReference>
<dbReference type="PANTHER" id="PTHR47417:SF1">
    <property type="entry name" value="SMR DOMAIN-CONTAINING PROTEIN YPL199C"/>
    <property type="match status" value="1"/>
</dbReference>
<feature type="domain" description="Smr" evidence="2">
    <location>
        <begin position="81"/>
        <end position="156"/>
    </location>
</feature>
<name>A0A8H3EEZ3_9AGAM</name>
<gene>
    <name evidence="3" type="ORF">RDB_LOCUS193284</name>
</gene>
<feature type="compositionally biased region" description="Basic and acidic residues" evidence="1">
    <location>
        <begin position="1"/>
        <end position="19"/>
    </location>
</feature>
<dbReference type="PROSITE" id="PS50828">
    <property type="entry name" value="SMR"/>
    <property type="match status" value="1"/>
</dbReference>